<evidence type="ECO:0000313" key="10">
    <source>
        <dbReference type="Proteomes" id="UP000678393"/>
    </source>
</evidence>
<feature type="compositionally biased region" description="Basic and acidic residues" evidence="7">
    <location>
        <begin position="621"/>
        <end position="658"/>
    </location>
</feature>
<keyword evidence="10" id="KW-1185">Reference proteome</keyword>
<feature type="compositionally biased region" description="Polar residues" evidence="7">
    <location>
        <begin position="892"/>
        <end position="905"/>
    </location>
</feature>
<dbReference type="CDD" id="cd12392">
    <property type="entry name" value="RRM2_SART3"/>
    <property type="match status" value="1"/>
</dbReference>
<feature type="compositionally biased region" description="Basic and acidic residues" evidence="7">
    <location>
        <begin position="906"/>
        <end position="924"/>
    </location>
</feature>
<proteinExistence type="predicted"/>
<dbReference type="GO" id="GO:0005634">
    <property type="term" value="C:nucleus"/>
    <property type="evidence" value="ECO:0007669"/>
    <property type="project" value="UniProtKB-SubCell"/>
</dbReference>
<protein>
    <recommendedName>
        <fullName evidence="8">RRM domain-containing protein</fullName>
    </recommendedName>
</protein>
<evidence type="ECO:0000259" key="8">
    <source>
        <dbReference type="PROSITE" id="PS50102"/>
    </source>
</evidence>
<dbReference type="InterPro" id="IPR035979">
    <property type="entry name" value="RBD_domain_sf"/>
</dbReference>
<organism evidence="9 10">
    <name type="scientific">Candidula unifasciata</name>
    <dbReference type="NCBI Taxonomy" id="100452"/>
    <lineage>
        <taxon>Eukaryota</taxon>
        <taxon>Metazoa</taxon>
        <taxon>Spiralia</taxon>
        <taxon>Lophotrochozoa</taxon>
        <taxon>Mollusca</taxon>
        <taxon>Gastropoda</taxon>
        <taxon>Heterobranchia</taxon>
        <taxon>Euthyneura</taxon>
        <taxon>Panpulmonata</taxon>
        <taxon>Eupulmonata</taxon>
        <taxon>Stylommatophora</taxon>
        <taxon>Helicina</taxon>
        <taxon>Helicoidea</taxon>
        <taxon>Geomitridae</taxon>
        <taxon>Candidula</taxon>
    </lineage>
</organism>
<dbReference type="GO" id="GO:0003723">
    <property type="term" value="F:RNA binding"/>
    <property type="evidence" value="ECO:0007669"/>
    <property type="project" value="UniProtKB-UniRule"/>
</dbReference>
<comment type="subcellular location">
    <subcellularLocation>
        <location evidence="1">Nucleus</location>
    </subcellularLocation>
</comment>
<dbReference type="AlphaFoldDB" id="A0A8S3Z5W8"/>
<feature type="domain" description="RRM" evidence="8">
    <location>
        <begin position="756"/>
        <end position="833"/>
    </location>
</feature>
<evidence type="ECO:0000256" key="5">
    <source>
        <dbReference type="ARBA" id="ARBA00023242"/>
    </source>
</evidence>
<feature type="region of interest" description="Disordered" evidence="7">
    <location>
        <begin position="878"/>
        <end position="924"/>
    </location>
</feature>
<sequence length="924" mass="106322">MADEDSFEMVTNEPKTESHQDMEAVNQSSDDSSSEDEDHRDEETEAKLSELGKQISQNPYVYDNHTERIKLLREMGDLQRLRDAREEMARCFPLTEELWLDWLHDEIPLVAGEEERKKVEELFEKAFKDYQSVPIWLEYVQFAIGRMGDVDGVSSVRDAFERALTAVGIHVSQGANIWEAYREFENALSAGLMPEPGAVVSKEQEEAFAVQNQRVVSLFKRQLAVPLLHMENTLQEYKEWLGQDSVDKETQAIFDKSNKVLEEVQPFEDRLLATKPPNVDVYQEYIDYELKSGNPVRVQCIFERALKDNCLVADLWLQYTKYLDKLKIKQQIKSAYERAVRNCPWSSQLWVNYLLAMERQNTSFAKMKELADKAMSVGFTQSSDYLAVWVQYLDYLRRCIKWNEGHEEELETFRLTAEAAANMMFENYGKDGDPEAILLRTWAFIEAKFCKNQEKAREIWNQIMQSGHGAEAGLWLEYYRLERTFGDNKHCRRILQRALNSVTDWPESITKAYINFEREEGDLEQYDTAVAKCEAQMERINERRAKAAEKEAALQTANKKDSANKKTGKKQKMDLKGENQILDSHNPTDAQTVNKNKRKLEVSDNGPTEHVMSRVSQNDADEPKKKKLKEGDQTEHKQNQADREGRVHGESVQHDPSKDNITAFLSNLDFSVEEDKIREFFQKCGEITSIRLARNYKGRSKGFGYIEFTDSNSVLKALKLDREFIDGRPVFVSRCEDRRLARPTPQFKYPTRLEKSKLFIKGLPFTITKEDLETIFGEHGTIKEIRMVTYRNGSPKGIAYVEYDNETNAAQAVLKTDGLKIEDHVISVAISNPPERKTPLATRLETPGLRVASLGSGKKETEFRGKARTQVSLLPRAVRQQQKQMAAPPPQVSTIQSEDLSSSEPQVKKETAMSNDDFRKLLNN</sequence>
<feature type="region of interest" description="Disordered" evidence="7">
    <location>
        <begin position="1"/>
        <end position="53"/>
    </location>
</feature>
<feature type="compositionally biased region" description="Basic and acidic residues" evidence="7">
    <location>
        <begin position="41"/>
        <end position="50"/>
    </location>
</feature>
<evidence type="ECO:0000256" key="2">
    <source>
        <dbReference type="ARBA" id="ARBA00022664"/>
    </source>
</evidence>
<keyword evidence="5" id="KW-0539">Nucleus</keyword>
<feature type="compositionally biased region" description="Polar residues" evidence="7">
    <location>
        <begin position="581"/>
        <end position="594"/>
    </location>
</feature>
<dbReference type="InterPro" id="IPR034217">
    <property type="entry name" value="SART3_RRM1"/>
</dbReference>
<dbReference type="Gene3D" id="1.25.40.10">
    <property type="entry name" value="Tetratricopeptide repeat domain"/>
    <property type="match status" value="2"/>
</dbReference>
<gene>
    <name evidence="9" type="ORF">CUNI_LOCUS8180</name>
</gene>
<evidence type="ECO:0000256" key="4">
    <source>
        <dbReference type="ARBA" id="ARBA00023187"/>
    </source>
</evidence>
<dbReference type="SMART" id="SM00386">
    <property type="entry name" value="HAT"/>
    <property type="match status" value="9"/>
</dbReference>
<dbReference type="Pfam" id="PF05843">
    <property type="entry name" value="Suf"/>
    <property type="match status" value="1"/>
</dbReference>
<dbReference type="OrthoDB" id="6770331at2759"/>
<dbReference type="InterPro" id="IPR003107">
    <property type="entry name" value="HAT"/>
</dbReference>
<dbReference type="InterPro" id="IPR034218">
    <property type="entry name" value="SART3_RRM2"/>
</dbReference>
<keyword evidence="6" id="KW-0694">RNA-binding</keyword>
<dbReference type="CDD" id="cd12391">
    <property type="entry name" value="RRM1_SART3"/>
    <property type="match status" value="1"/>
</dbReference>
<dbReference type="GO" id="GO:0008380">
    <property type="term" value="P:RNA splicing"/>
    <property type="evidence" value="ECO:0007669"/>
    <property type="project" value="UniProtKB-KW"/>
</dbReference>
<dbReference type="SMART" id="SM00360">
    <property type="entry name" value="RRM"/>
    <property type="match status" value="2"/>
</dbReference>
<dbReference type="GO" id="GO:0006397">
    <property type="term" value="P:mRNA processing"/>
    <property type="evidence" value="ECO:0007669"/>
    <property type="project" value="UniProtKB-KW"/>
</dbReference>
<feature type="domain" description="RRM" evidence="8">
    <location>
        <begin position="661"/>
        <end position="737"/>
    </location>
</feature>
<keyword evidence="3" id="KW-0677">Repeat</keyword>
<dbReference type="InterPro" id="IPR011990">
    <property type="entry name" value="TPR-like_helical_dom_sf"/>
</dbReference>
<dbReference type="Pfam" id="PF00076">
    <property type="entry name" value="RRM_1"/>
    <property type="match status" value="2"/>
</dbReference>
<keyword evidence="4" id="KW-0508">mRNA splicing</keyword>
<reference evidence="9" key="1">
    <citation type="submission" date="2021-04" db="EMBL/GenBank/DDBJ databases">
        <authorList>
            <consortium name="Molecular Ecology Group"/>
        </authorList>
    </citation>
    <scope>NUCLEOTIDE SEQUENCE</scope>
</reference>
<dbReference type="Pfam" id="PF23240">
    <property type="entry name" value="HAT_PRP39_N"/>
    <property type="match status" value="1"/>
</dbReference>
<dbReference type="InterPro" id="IPR008847">
    <property type="entry name" value="Suf"/>
</dbReference>
<name>A0A8S3Z5W8_9EUPU</name>
<evidence type="ECO:0000256" key="1">
    <source>
        <dbReference type="ARBA" id="ARBA00004123"/>
    </source>
</evidence>
<dbReference type="EMBL" id="CAJHNH020001335">
    <property type="protein sequence ID" value="CAG5122622.1"/>
    <property type="molecule type" value="Genomic_DNA"/>
</dbReference>
<dbReference type="InterPro" id="IPR000504">
    <property type="entry name" value="RRM_dom"/>
</dbReference>
<feature type="compositionally biased region" description="Basic and acidic residues" evidence="7">
    <location>
        <begin position="544"/>
        <end position="564"/>
    </location>
</feature>
<dbReference type="SUPFAM" id="SSF54928">
    <property type="entry name" value="RNA-binding domain, RBD"/>
    <property type="match status" value="2"/>
</dbReference>
<evidence type="ECO:0000256" key="3">
    <source>
        <dbReference type="ARBA" id="ARBA00022737"/>
    </source>
</evidence>
<dbReference type="SUPFAM" id="SSF48452">
    <property type="entry name" value="TPR-like"/>
    <property type="match status" value="1"/>
</dbReference>
<evidence type="ECO:0000313" key="9">
    <source>
        <dbReference type="EMBL" id="CAG5122622.1"/>
    </source>
</evidence>
<feature type="region of interest" description="Disordered" evidence="7">
    <location>
        <begin position="544"/>
        <end position="658"/>
    </location>
</feature>
<dbReference type="Proteomes" id="UP000678393">
    <property type="component" value="Unassembled WGS sequence"/>
</dbReference>
<dbReference type="InterPro" id="IPR012677">
    <property type="entry name" value="Nucleotide-bd_a/b_plait_sf"/>
</dbReference>
<dbReference type="Gene3D" id="3.30.70.330">
    <property type="match status" value="2"/>
</dbReference>
<accession>A0A8S3Z5W8</accession>
<dbReference type="PANTHER" id="PTHR17204">
    <property type="entry name" value="PRE-MRNA PROCESSING PROTEIN PRP39-RELATED"/>
    <property type="match status" value="1"/>
</dbReference>
<dbReference type="PROSITE" id="PS50102">
    <property type="entry name" value="RRM"/>
    <property type="match status" value="2"/>
</dbReference>
<evidence type="ECO:0000256" key="6">
    <source>
        <dbReference type="PROSITE-ProRule" id="PRU00176"/>
    </source>
</evidence>
<comment type="caution">
    <text evidence="9">The sequence shown here is derived from an EMBL/GenBank/DDBJ whole genome shotgun (WGS) entry which is preliminary data.</text>
</comment>
<dbReference type="PANTHER" id="PTHR17204:SF25">
    <property type="entry name" value="RRM DOMAIN-CONTAINING PROTEIN"/>
    <property type="match status" value="1"/>
</dbReference>
<keyword evidence="2" id="KW-0507">mRNA processing</keyword>
<dbReference type="FunFam" id="1.25.40.10:FF:000098">
    <property type="entry name" value="Squamous cell carcinoma antigen recognized by T-cells 3"/>
    <property type="match status" value="1"/>
</dbReference>
<evidence type="ECO:0000256" key="7">
    <source>
        <dbReference type="SAM" id="MobiDB-lite"/>
    </source>
</evidence>